<keyword evidence="1" id="KW-0472">Membrane</keyword>
<accession>A0ABY2TV05</accession>
<protein>
    <submittedName>
        <fullName evidence="3">OmpA family protein</fullName>
    </submittedName>
</protein>
<reference evidence="3 4" key="1">
    <citation type="journal article" date="2019" name="Anaerobe">
        <title>Brachyspira catarrhinii sp. nov., an anaerobic intestinal spirochaete isolated from vervet monkeys may have been misidentified as Brachyspira aalborgi in previous studies.</title>
        <authorList>
            <person name="Phillips N.D."/>
            <person name="La T."/>
            <person name="Hampson D.J."/>
        </authorList>
    </citation>
    <scope>NUCLEOTIDE SEQUENCE [LARGE SCALE GENOMIC DNA]</scope>
    <source>
        <strain evidence="3 4">Z12</strain>
    </source>
</reference>
<dbReference type="PROSITE" id="PS51257">
    <property type="entry name" value="PROKAR_LIPOPROTEIN"/>
    <property type="match status" value="1"/>
</dbReference>
<evidence type="ECO:0000313" key="3">
    <source>
        <dbReference type="EMBL" id="TKZ36388.1"/>
    </source>
</evidence>
<dbReference type="Gene3D" id="3.30.1330.60">
    <property type="entry name" value="OmpA-like domain"/>
    <property type="match status" value="1"/>
</dbReference>
<dbReference type="PROSITE" id="PS51123">
    <property type="entry name" value="OMPA_2"/>
    <property type="match status" value="1"/>
</dbReference>
<dbReference type="PANTHER" id="PTHR30329:SF21">
    <property type="entry name" value="LIPOPROTEIN YIAD-RELATED"/>
    <property type="match status" value="1"/>
</dbReference>
<dbReference type="PANTHER" id="PTHR30329">
    <property type="entry name" value="STATOR ELEMENT OF FLAGELLAR MOTOR COMPLEX"/>
    <property type="match status" value="1"/>
</dbReference>
<gene>
    <name evidence="3" type="ORF">EZH24_00345</name>
</gene>
<dbReference type="InterPro" id="IPR036737">
    <property type="entry name" value="OmpA-like_sf"/>
</dbReference>
<organism evidence="3 4">
    <name type="scientific">Brachyspira catarrhinii</name>
    <dbReference type="NCBI Taxonomy" id="2528966"/>
    <lineage>
        <taxon>Bacteria</taxon>
        <taxon>Pseudomonadati</taxon>
        <taxon>Spirochaetota</taxon>
        <taxon>Spirochaetia</taxon>
        <taxon>Brachyspirales</taxon>
        <taxon>Brachyspiraceae</taxon>
        <taxon>Brachyspira</taxon>
    </lineage>
</organism>
<feature type="domain" description="OmpA-like" evidence="2">
    <location>
        <begin position="77"/>
        <end position="214"/>
    </location>
</feature>
<dbReference type="InterPro" id="IPR006665">
    <property type="entry name" value="OmpA-like"/>
</dbReference>
<keyword evidence="4" id="KW-1185">Reference proteome</keyword>
<evidence type="ECO:0000313" key="4">
    <source>
        <dbReference type="Proteomes" id="UP000310168"/>
    </source>
</evidence>
<dbReference type="Pfam" id="PF00691">
    <property type="entry name" value="OmpA"/>
    <property type="match status" value="1"/>
</dbReference>
<dbReference type="Proteomes" id="UP000310168">
    <property type="component" value="Unassembled WGS sequence"/>
</dbReference>
<dbReference type="SUPFAM" id="SSF103088">
    <property type="entry name" value="OmpA-like"/>
    <property type="match status" value="1"/>
</dbReference>
<dbReference type="CDD" id="cd07185">
    <property type="entry name" value="OmpA_C-like"/>
    <property type="match status" value="1"/>
</dbReference>
<dbReference type="RefSeq" id="WP_137997150.1">
    <property type="nucleotide sequence ID" value="NZ_SJDU01000004.1"/>
</dbReference>
<name>A0ABY2TV05_9SPIR</name>
<dbReference type="InterPro" id="IPR050330">
    <property type="entry name" value="Bact_OuterMem_StrucFunc"/>
</dbReference>
<proteinExistence type="predicted"/>
<evidence type="ECO:0000259" key="2">
    <source>
        <dbReference type="PROSITE" id="PS51123"/>
    </source>
</evidence>
<sequence>MKKFLLIFILIIPLIFVISCKSTQTAVVEEPEPAPPPPPVEEVVDEYPPVVVAEEPTPDTNRNELIFPAGISIRETERGKILVVDTRAIYDFASTNMPANVPVSFGQVIEFMNMNENVTIIIEGHTSNMGIAYPYNYNLSVERARNAKIYLVNSGIAENRLMESPLGESLPEYPNQDDLRRNEFVVITSDEDLQVYSDFVLGLDMRKETTYMGN</sequence>
<dbReference type="EMBL" id="SJDU01000004">
    <property type="protein sequence ID" value="TKZ36388.1"/>
    <property type="molecule type" value="Genomic_DNA"/>
</dbReference>
<comment type="caution">
    <text evidence="3">The sequence shown here is derived from an EMBL/GenBank/DDBJ whole genome shotgun (WGS) entry which is preliminary data.</text>
</comment>
<evidence type="ECO:0000256" key="1">
    <source>
        <dbReference type="PROSITE-ProRule" id="PRU00473"/>
    </source>
</evidence>